<evidence type="ECO:0000313" key="1">
    <source>
        <dbReference type="EMBL" id="KAF9653192.1"/>
    </source>
</evidence>
<keyword evidence="2" id="KW-1185">Reference proteome</keyword>
<sequence length="140" mass="16523">MRGEVYKEPPPDIEFPYFEVTYYDKPESVGITIKTTDARSRNWPDCSQTIHSDGSIISWQPSDESIQHLWRQKLGELLTDRFLLVDSHLEVHLQPMKGRRRFLTDFPSGYKLFTYTKEGREDRYLIGKVVHVCLLPWFSI</sequence>
<name>A0ACB6ZU75_THEGA</name>
<reference evidence="1" key="2">
    <citation type="journal article" date="2020" name="Nat. Commun.">
        <title>Large-scale genome sequencing of mycorrhizal fungi provides insights into the early evolution of symbiotic traits.</title>
        <authorList>
            <person name="Miyauchi S."/>
            <person name="Kiss E."/>
            <person name="Kuo A."/>
            <person name="Drula E."/>
            <person name="Kohler A."/>
            <person name="Sanchez-Garcia M."/>
            <person name="Morin E."/>
            <person name="Andreopoulos B."/>
            <person name="Barry K.W."/>
            <person name="Bonito G."/>
            <person name="Buee M."/>
            <person name="Carver A."/>
            <person name="Chen C."/>
            <person name="Cichocki N."/>
            <person name="Clum A."/>
            <person name="Culley D."/>
            <person name="Crous P.W."/>
            <person name="Fauchery L."/>
            <person name="Girlanda M."/>
            <person name="Hayes R.D."/>
            <person name="Keri Z."/>
            <person name="LaButti K."/>
            <person name="Lipzen A."/>
            <person name="Lombard V."/>
            <person name="Magnuson J."/>
            <person name="Maillard F."/>
            <person name="Murat C."/>
            <person name="Nolan M."/>
            <person name="Ohm R.A."/>
            <person name="Pangilinan J."/>
            <person name="Pereira M.F."/>
            <person name="Perotto S."/>
            <person name="Peter M."/>
            <person name="Pfister S."/>
            <person name="Riley R."/>
            <person name="Sitrit Y."/>
            <person name="Stielow J.B."/>
            <person name="Szollosi G."/>
            <person name="Zifcakova L."/>
            <person name="Stursova M."/>
            <person name="Spatafora J.W."/>
            <person name="Tedersoo L."/>
            <person name="Vaario L.M."/>
            <person name="Yamada A."/>
            <person name="Yan M."/>
            <person name="Wang P."/>
            <person name="Xu J."/>
            <person name="Bruns T."/>
            <person name="Baldrian P."/>
            <person name="Vilgalys R."/>
            <person name="Dunand C."/>
            <person name="Henrissat B."/>
            <person name="Grigoriev I.V."/>
            <person name="Hibbett D."/>
            <person name="Nagy L.G."/>
            <person name="Martin F.M."/>
        </authorList>
    </citation>
    <scope>NUCLEOTIDE SEQUENCE</scope>
    <source>
        <strain evidence="1">P2</strain>
    </source>
</reference>
<evidence type="ECO:0000313" key="2">
    <source>
        <dbReference type="Proteomes" id="UP000886501"/>
    </source>
</evidence>
<organism evidence="1 2">
    <name type="scientific">Thelephora ganbajun</name>
    <name type="common">Ganba fungus</name>
    <dbReference type="NCBI Taxonomy" id="370292"/>
    <lineage>
        <taxon>Eukaryota</taxon>
        <taxon>Fungi</taxon>
        <taxon>Dikarya</taxon>
        <taxon>Basidiomycota</taxon>
        <taxon>Agaricomycotina</taxon>
        <taxon>Agaricomycetes</taxon>
        <taxon>Thelephorales</taxon>
        <taxon>Thelephoraceae</taxon>
        <taxon>Thelephora</taxon>
    </lineage>
</organism>
<accession>A0ACB6ZU75</accession>
<comment type="caution">
    <text evidence="1">The sequence shown here is derived from an EMBL/GenBank/DDBJ whole genome shotgun (WGS) entry which is preliminary data.</text>
</comment>
<reference evidence="1" key="1">
    <citation type="submission" date="2019-10" db="EMBL/GenBank/DDBJ databases">
        <authorList>
            <consortium name="DOE Joint Genome Institute"/>
            <person name="Kuo A."/>
            <person name="Miyauchi S."/>
            <person name="Kiss E."/>
            <person name="Drula E."/>
            <person name="Kohler A."/>
            <person name="Sanchez-Garcia M."/>
            <person name="Andreopoulos B."/>
            <person name="Barry K.W."/>
            <person name="Bonito G."/>
            <person name="Buee M."/>
            <person name="Carver A."/>
            <person name="Chen C."/>
            <person name="Cichocki N."/>
            <person name="Clum A."/>
            <person name="Culley D."/>
            <person name="Crous P.W."/>
            <person name="Fauchery L."/>
            <person name="Girlanda M."/>
            <person name="Hayes R."/>
            <person name="Keri Z."/>
            <person name="Labutti K."/>
            <person name="Lipzen A."/>
            <person name="Lombard V."/>
            <person name="Magnuson J."/>
            <person name="Maillard F."/>
            <person name="Morin E."/>
            <person name="Murat C."/>
            <person name="Nolan M."/>
            <person name="Ohm R."/>
            <person name="Pangilinan J."/>
            <person name="Pereira M."/>
            <person name="Perotto S."/>
            <person name="Peter M."/>
            <person name="Riley R."/>
            <person name="Sitrit Y."/>
            <person name="Stielow B."/>
            <person name="Szollosi G."/>
            <person name="Zifcakova L."/>
            <person name="Stursova M."/>
            <person name="Spatafora J.W."/>
            <person name="Tedersoo L."/>
            <person name="Vaario L.-M."/>
            <person name="Yamada A."/>
            <person name="Yan M."/>
            <person name="Wang P."/>
            <person name="Xu J."/>
            <person name="Bruns T."/>
            <person name="Baldrian P."/>
            <person name="Vilgalys R."/>
            <person name="Henrissat B."/>
            <person name="Grigoriev I.V."/>
            <person name="Hibbett D."/>
            <person name="Nagy L.G."/>
            <person name="Martin F.M."/>
        </authorList>
    </citation>
    <scope>NUCLEOTIDE SEQUENCE</scope>
    <source>
        <strain evidence="1">P2</strain>
    </source>
</reference>
<proteinExistence type="predicted"/>
<protein>
    <submittedName>
        <fullName evidence="1">Uncharacterized protein</fullName>
    </submittedName>
</protein>
<dbReference type="Proteomes" id="UP000886501">
    <property type="component" value="Unassembled WGS sequence"/>
</dbReference>
<dbReference type="EMBL" id="MU117965">
    <property type="protein sequence ID" value="KAF9653192.1"/>
    <property type="molecule type" value="Genomic_DNA"/>
</dbReference>
<gene>
    <name evidence="1" type="ORF">BDM02DRAFT_3108369</name>
</gene>